<keyword evidence="6" id="KW-0769">Symport</keyword>
<evidence type="ECO:0000256" key="10">
    <source>
        <dbReference type="ARBA" id="ARBA00039918"/>
    </source>
</evidence>
<sequence>MTESSTPSIPVTRKATSPLRVAMASFIGTTVEYYDFFIYGTAAALVFPKLFFPDVSSAMGILLSFATFGVGFLARPLGGVVFGHFGDRVGRKKMLVISLVGMGSATMLMGMLPGYAQIGIAAPILLTMLRLVQGFAVGGEWGGATLMAVEHAPHAKKGFFGSFSQMGAPAGTSVATLAFLAVSQLPDEQFLAWGWRLPFLFSAVLIIIGLFIRLSLDESPDFAAVRKRNAVVRVPVLAAISRHWREILLVAGTYLSQGVFAYICSAYLISYGTTVAGISRTFALTGVFVAGVVAVILYPIFGALSDTFGRKTMYLLGAAAMGVVIAPAFALINTGNPWLFMAALVLVFGIAMAPAAGVTGSLFTMIFDADVRYSGVSVGYTLSQVAGSAFAPTIATALFASTKSSDSIVVYLLIVSAISVVSVILLPGGWGRRGAAQQLVNDRAISPAPSPATMEEVH</sequence>
<dbReference type="PROSITE" id="PS50850">
    <property type="entry name" value="MFS"/>
    <property type="match status" value="1"/>
</dbReference>
<dbReference type="SUPFAM" id="SSF103473">
    <property type="entry name" value="MFS general substrate transporter"/>
    <property type="match status" value="1"/>
</dbReference>
<dbReference type="PANTHER" id="PTHR43045:SF1">
    <property type="entry name" value="SHIKIMATE TRANSPORTER"/>
    <property type="match status" value="1"/>
</dbReference>
<feature type="transmembrane region" description="Helical" evidence="11">
    <location>
        <begin position="94"/>
        <end position="112"/>
    </location>
</feature>
<dbReference type="EMBL" id="PUIO01000009">
    <property type="protein sequence ID" value="PQP25095.1"/>
    <property type="molecule type" value="Genomic_DNA"/>
</dbReference>
<dbReference type="PANTHER" id="PTHR43045">
    <property type="entry name" value="SHIKIMATE TRANSPORTER"/>
    <property type="match status" value="1"/>
</dbReference>
<dbReference type="RefSeq" id="WP_105414115.1">
    <property type="nucleotide sequence ID" value="NZ_PUIO01000009.1"/>
</dbReference>
<feature type="transmembrane region" description="Helical" evidence="11">
    <location>
        <begin position="247"/>
        <end position="269"/>
    </location>
</feature>
<evidence type="ECO:0000256" key="4">
    <source>
        <dbReference type="ARBA" id="ARBA00022475"/>
    </source>
</evidence>
<feature type="transmembrane region" description="Helical" evidence="11">
    <location>
        <begin position="338"/>
        <end position="367"/>
    </location>
</feature>
<evidence type="ECO:0000256" key="8">
    <source>
        <dbReference type="ARBA" id="ARBA00023136"/>
    </source>
</evidence>
<dbReference type="InterPro" id="IPR036259">
    <property type="entry name" value="MFS_trans_sf"/>
</dbReference>
<evidence type="ECO:0000313" key="13">
    <source>
        <dbReference type="EMBL" id="PQP25095.1"/>
    </source>
</evidence>
<feature type="domain" description="Major facilitator superfamily (MFS) profile" evidence="12">
    <location>
        <begin position="21"/>
        <end position="434"/>
    </location>
</feature>
<keyword evidence="7 11" id="KW-1133">Transmembrane helix</keyword>
<comment type="function">
    <text evidence="9">May be a proton symporter involved in the uptake of osmolytes such as proline and glycine betaine.</text>
</comment>
<organism evidence="13 14">
    <name type="scientific">Rhodococcus opacus</name>
    <name type="common">Nocardia opaca</name>
    <dbReference type="NCBI Taxonomy" id="37919"/>
    <lineage>
        <taxon>Bacteria</taxon>
        <taxon>Bacillati</taxon>
        <taxon>Actinomycetota</taxon>
        <taxon>Actinomycetes</taxon>
        <taxon>Mycobacteriales</taxon>
        <taxon>Nocardiaceae</taxon>
        <taxon>Rhodococcus</taxon>
    </lineage>
</organism>
<evidence type="ECO:0000256" key="5">
    <source>
        <dbReference type="ARBA" id="ARBA00022692"/>
    </source>
</evidence>
<dbReference type="Pfam" id="PF00083">
    <property type="entry name" value="Sugar_tr"/>
    <property type="match status" value="1"/>
</dbReference>
<accession>A0A2S8JDK9</accession>
<gene>
    <name evidence="13" type="ORF">C5613_09580</name>
</gene>
<keyword evidence="5 11" id="KW-0812">Transmembrane</keyword>
<evidence type="ECO:0000259" key="12">
    <source>
        <dbReference type="PROSITE" id="PS50850"/>
    </source>
</evidence>
<dbReference type="CDD" id="cd17369">
    <property type="entry name" value="MFS_ShiA_like"/>
    <property type="match status" value="1"/>
</dbReference>
<dbReference type="InterPro" id="IPR020846">
    <property type="entry name" value="MFS_dom"/>
</dbReference>
<dbReference type="GO" id="GO:0015293">
    <property type="term" value="F:symporter activity"/>
    <property type="evidence" value="ECO:0007669"/>
    <property type="project" value="UniProtKB-KW"/>
</dbReference>
<feature type="transmembrane region" description="Helical" evidence="11">
    <location>
        <begin position="281"/>
        <end position="301"/>
    </location>
</feature>
<evidence type="ECO:0000256" key="6">
    <source>
        <dbReference type="ARBA" id="ARBA00022847"/>
    </source>
</evidence>
<comment type="subcellular location">
    <subcellularLocation>
        <location evidence="1">Cell membrane</location>
        <topology evidence="1">Multi-pass membrane protein</topology>
    </subcellularLocation>
</comment>
<feature type="transmembrane region" description="Helical" evidence="11">
    <location>
        <begin position="408"/>
        <end position="426"/>
    </location>
</feature>
<evidence type="ECO:0000256" key="1">
    <source>
        <dbReference type="ARBA" id="ARBA00004651"/>
    </source>
</evidence>
<dbReference type="AlphaFoldDB" id="A0A2S8JDK9"/>
<evidence type="ECO:0000256" key="11">
    <source>
        <dbReference type="SAM" id="Phobius"/>
    </source>
</evidence>
<feature type="transmembrane region" description="Helical" evidence="11">
    <location>
        <begin position="379"/>
        <end position="402"/>
    </location>
</feature>
<proteinExistence type="inferred from homology"/>
<keyword evidence="4" id="KW-1003">Cell membrane</keyword>
<evidence type="ECO:0000313" key="14">
    <source>
        <dbReference type="Proteomes" id="UP000239290"/>
    </source>
</evidence>
<dbReference type="InterPro" id="IPR005828">
    <property type="entry name" value="MFS_sugar_transport-like"/>
</dbReference>
<feature type="transmembrane region" description="Helical" evidence="11">
    <location>
        <begin position="59"/>
        <end position="82"/>
    </location>
</feature>
<dbReference type="Gene3D" id="1.20.1250.20">
    <property type="entry name" value="MFS general substrate transporter like domains"/>
    <property type="match status" value="2"/>
</dbReference>
<keyword evidence="3" id="KW-0813">Transport</keyword>
<feature type="transmembrane region" description="Helical" evidence="11">
    <location>
        <begin position="159"/>
        <end position="181"/>
    </location>
</feature>
<protein>
    <recommendedName>
        <fullName evidence="10">Putative proline/betaine transporter</fullName>
    </recommendedName>
</protein>
<dbReference type="FunFam" id="1.20.1250.20:FF:000001">
    <property type="entry name" value="Dicarboxylate MFS transporter"/>
    <property type="match status" value="1"/>
</dbReference>
<dbReference type="GO" id="GO:0005886">
    <property type="term" value="C:plasma membrane"/>
    <property type="evidence" value="ECO:0007669"/>
    <property type="project" value="UniProtKB-SubCell"/>
</dbReference>
<dbReference type="Proteomes" id="UP000239290">
    <property type="component" value="Unassembled WGS sequence"/>
</dbReference>
<comment type="caution">
    <text evidence="13">The sequence shown here is derived from an EMBL/GenBank/DDBJ whole genome shotgun (WGS) entry which is preliminary data.</text>
</comment>
<reference evidence="14" key="1">
    <citation type="submission" date="2018-02" db="EMBL/GenBank/DDBJ databases">
        <title>Draft genome sequencing of Rhodococcus opacus KU647198.</title>
        <authorList>
            <person name="Zheng B.-X."/>
        </authorList>
    </citation>
    <scope>NUCLEOTIDE SEQUENCE [LARGE SCALE GENOMIC DNA]</scope>
    <source>
        <strain evidence="14">04-OD7</strain>
    </source>
</reference>
<evidence type="ECO:0000256" key="3">
    <source>
        <dbReference type="ARBA" id="ARBA00022448"/>
    </source>
</evidence>
<evidence type="ECO:0000256" key="9">
    <source>
        <dbReference type="ARBA" id="ARBA00037295"/>
    </source>
</evidence>
<feature type="transmembrane region" description="Helical" evidence="11">
    <location>
        <begin position="313"/>
        <end position="332"/>
    </location>
</feature>
<feature type="transmembrane region" description="Helical" evidence="11">
    <location>
        <begin position="193"/>
        <end position="212"/>
    </location>
</feature>
<evidence type="ECO:0000256" key="7">
    <source>
        <dbReference type="ARBA" id="ARBA00022989"/>
    </source>
</evidence>
<name>A0A2S8JDK9_RHOOP</name>
<comment type="similarity">
    <text evidence="2">Belongs to the major facilitator superfamily. Metabolite:H+ Symporter (MHS) family (TC 2.A.1.6) family.</text>
</comment>
<evidence type="ECO:0000256" key="2">
    <source>
        <dbReference type="ARBA" id="ARBA00008240"/>
    </source>
</evidence>
<keyword evidence="8 11" id="KW-0472">Membrane</keyword>
<feature type="transmembrane region" description="Helical" evidence="11">
    <location>
        <begin position="21"/>
        <end position="47"/>
    </location>
</feature>